<evidence type="ECO:0000256" key="1">
    <source>
        <dbReference type="ARBA" id="ARBA00004167"/>
    </source>
</evidence>
<evidence type="ECO:0000256" key="6">
    <source>
        <dbReference type="ARBA" id="ARBA00022670"/>
    </source>
</evidence>
<evidence type="ECO:0000259" key="16">
    <source>
        <dbReference type="Pfam" id="PF00905"/>
    </source>
</evidence>
<keyword evidence="11 15" id="KW-1133">Transmembrane helix</keyword>
<keyword evidence="5" id="KW-0121">Carboxypeptidase</keyword>
<sequence length="647" mass="71341">MKRNIKDSEDSLRRITRRAAIVGGLKLAFIGLLAGRMRQLQVEDADQYRLLAEENRINVRLLAPARGLMFDRNGTLLADNAQNYSVTIVREDTDDVEATIEQLRALIPLDEAQLQRALREMRRRSPFVPVTLADGLTWKEFSIVAVNAPALPGLYPEVGLLRRYPLGADFAHTIGYVGRVTERDLANQEDRDPLLQMPQFKIGKFGAEAKLEDILRGKAGSRRIEVNALGRVMRELGREEGQRGASVQMTMDANLQNYVQARLGDESASAVVMDVETGDLVAAVSSPSYDPNKFVDGISQSDFDLLRDNDHRPLHNKIAQGLYPPGSTFKMVTLLAALEAGLITPEERIQCNGVLRVGGRRAHCWKRAGHGPVDLKKSLVESCDVYYYDISMRVGIEKIAEMAHKLGLGVAHDVDMTSISSGLIPNKDWKFANRGEEWVIGDTVNASIGQGFVLSSPLQLAVMTARLATGRTIMPRMVKSVDGVEQPIENGPDMGLNPLHLQWVREAMYDVNNGRRGTARASRIMTEEHKWAGKTGTSQVRNITPAERARGVFRNADLPWNRRDHALYVGFAPFDAPKYAISVVVEHGGGGSSAAAPVARDIMLQALHGGLPPLDAYPSDQRREIEEMQNALPLRPPGPSSSGRTRA</sequence>
<dbReference type="SUPFAM" id="SSF56601">
    <property type="entry name" value="beta-lactamase/transpeptidase-like"/>
    <property type="match status" value="1"/>
</dbReference>
<evidence type="ECO:0000256" key="2">
    <source>
        <dbReference type="ARBA" id="ARBA00004236"/>
    </source>
</evidence>
<dbReference type="PANTHER" id="PTHR30627:SF2">
    <property type="entry name" value="PEPTIDOGLYCAN D,D-TRANSPEPTIDASE MRDA"/>
    <property type="match status" value="1"/>
</dbReference>
<dbReference type="PANTHER" id="PTHR30627">
    <property type="entry name" value="PEPTIDOGLYCAN D,D-TRANSPEPTIDASE"/>
    <property type="match status" value="1"/>
</dbReference>
<dbReference type="InterPro" id="IPR036138">
    <property type="entry name" value="PBP_dimer_sf"/>
</dbReference>
<evidence type="ECO:0000313" key="18">
    <source>
        <dbReference type="EMBL" id="CUH61937.1"/>
    </source>
</evidence>
<dbReference type="GO" id="GO:0006508">
    <property type="term" value="P:proteolysis"/>
    <property type="evidence" value="ECO:0007669"/>
    <property type="project" value="UniProtKB-KW"/>
</dbReference>
<dbReference type="EMBL" id="CYRX01000033">
    <property type="protein sequence ID" value="CUH61937.1"/>
    <property type="molecule type" value="Genomic_DNA"/>
</dbReference>
<accession>A0A0P1F3P2</accession>
<keyword evidence="10" id="KW-0573">Peptidoglycan synthesis</keyword>
<dbReference type="Gene3D" id="3.40.710.10">
    <property type="entry name" value="DD-peptidase/beta-lactamase superfamily"/>
    <property type="match status" value="1"/>
</dbReference>
<dbReference type="SUPFAM" id="SSF56519">
    <property type="entry name" value="Penicillin binding protein dimerisation domain"/>
    <property type="match status" value="1"/>
</dbReference>
<dbReference type="Proteomes" id="UP000051298">
    <property type="component" value="Unassembled WGS sequence"/>
</dbReference>
<keyword evidence="12 15" id="KW-0472">Membrane</keyword>
<feature type="transmembrane region" description="Helical" evidence="15">
    <location>
        <begin position="20"/>
        <end position="37"/>
    </location>
</feature>
<feature type="domain" description="Penicillin-binding protein dimerisation" evidence="17">
    <location>
        <begin position="63"/>
        <end position="235"/>
    </location>
</feature>
<dbReference type="AlphaFoldDB" id="A0A0P1F3P2"/>
<evidence type="ECO:0000256" key="11">
    <source>
        <dbReference type="ARBA" id="ARBA00022989"/>
    </source>
</evidence>
<feature type="region of interest" description="Disordered" evidence="14">
    <location>
        <begin position="623"/>
        <end position="647"/>
    </location>
</feature>
<evidence type="ECO:0000313" key="19">
    <source>
        <dbReference type="Proteomes" id="UP000051298"/>
    </source>
</evidence>
<evidence type="ECO:0000256" key="13">
    <source>
        <dbReference type="ARBA" id="ARBA00023316"/>
    </source>
</evidence>
<evidence type="ECO:0000256" key="10">
    <source>
        <dbReference type="ARBA" id="ARBA00022984"/>
    </source>
</evidence>
<protein>
    <submittedName>
        <fullName evidence="18">Sporulation-specific penicillin-binding protein</fullName>
    </submittedName>
</protein>
<organism evidence="18 19">
    <name type="scientific">Thalassobacter stenotrophicus</name>
    <dbReference type="NCBI Taxonomy" id="266809"/>
    <lineage>
        <taxon>Bacteria</taxon>
        <taxon>Pseudomonadati</taxon>
        <taxon>Pseudomonadota</taxon>
        <taxon>Alphaproteobacteria</taxon>
        <taxon>Rhodobacterales</taxon>
        <taxon>Roseobacteraceae</taxon>
        <taxon>Thalassobacter</taxon>
    </lineage>
</organism>
<keyword evidence="8" id="KW-0378">Hydrolase</keyword>
<dbReference type="InterPro" id="IPR001460">
    <property type="entry name" value="PCN-bd_Tpept"/>
</dbReference>
<evidence type="ECO:0000256" key="5">
    <source>
        <dbReference type="ARBA" id="ARBA00022645"/>
    </source>
</evidence>
<evidence type="ECO:0000256" key="7">
    <source>
        <dbReference type="ARBA" id="ARBA00022692"/>
    </source>
</evidence>
<keyword evidence="4" id="KW-0997">Cell inner membrane</keyword>
<dbReference type="Gene3D" id="3.90.1310.10">
    <property type="entry name" value="Penicillin-binding protein 2a (Domain 2)"/>
    <property type="match status" value="1"/>
</dbReference>
<evidence type="ECO:0000256" key="12">
    <source>
        <dbReference type="ARBA" id="ARBA00023136"/>
    </source>
</evidence>
<dbReference type="STRING" id="266809.PM03_01665"/>
<evidence type="ECO:0000256" key="4">
    <source>
        <dbReference type="ARBA" id="ARBA00022519"/>
    </source>
</evidence>
<dbReference type="NCBIfam" id="TIGR03423">
    <property type="entry name" value="pbp2_mrdA"/>
    <property type="match status" value="1"/>
</dbReference>
<dbReference type="GO" id="GO:0071555">
    <property type="term" value="P:cell wall organization"/>
    <property type="evidence" value="ECO:0007669"/>
    <property type="project" value="UniProtKB-KW"/>
</dbReference>
<proteinExistence type="predicted"/>
<dbReference type="Pfam" id="PF00905">
    <property type="entry name" value="Transpeptidase"/>
    <property type="match status" value="1"/>
</dbReference>
<dbReference type="GO" id="GO:0008360">
    <property type="term" value="P:regulation of cell shape"/>
    <property type="evidence" value="ECO:0007669"/>
    <property type="project" value="UniProtKB-KW"/>
</dbReference>
<evidence type="ECO:0000256" key="8">
    <source>
        <dbReference type="ARBA" id="ARBA00022801"/>
    </source>
</evidence>
<evidence type="ECO:0000256" key="15">
    <source>
        <dbReference type="SAM" id="Phobius"/>
    </source>
</evidence>
<dbReference type="InterPro" id="IPR050515">
    <property type="entry name" value="Beta-lactam/transpept"/>
</dbReference>
<dbReference type="RefSeq" id="WP_058124515.1">
    <property type="nucleotide sequence ID" value="NZ_CYRX01000033.1"/>
</dbReference>
<dbReference type="GO" id="GO:0009252">
    <property type="term" value="P:peptidoglycan biosynthetic process"/>
    <property type="evidence" value="ECO:0007669"/>
    <property type="project" value="UniProtKB-KW"/>
</dbReference>
<keyword evidence="3" id="KW-1003">Cell membrane</keyword>
<dbReference type="FunFam" id="3.40.710.10:FF:000024">
    <property type="entry name" value="Penicillin-binding protein 2"/>
    <property type="match status" value="1"/>
</dbReference>
<dbReference type="GO" id="GO:0009002">
    <property type="term" value="F:serine-type D-Ala-D-Ala carboxypeptidase activity"/>
    <property type="evidence" value="ECO:0007669"/>
    <property type="project" value="InterPro"/>
</dbReference>
<dbReference type="eggNOG" id="COG0768">
    <property type="taxonomic scope" value="Bacteria"/>
</dbReference>
<reference evidence="18 19" key="1">
    <citation type="submission" date="2015-09" db="EMBL/GenBank/DDBJ databases">
        <authorList>
            <consortium name="Swine Surveillance"/>
        </authorList>
    </citation>
    <scope>NUCLEOTIDE SEQUENCE [LARGE SCALE GENOMIC DNA]</scope>
    <source>
        <strain evidence="18 19">CECT 5294</strain>
    </source>
</reference>
<evidence type="ECO:0000256" key="9">
    <source>
        <dbReference type="ARBA" id="ARBA00022960"/>
    </source>
</evidence>
<evidence type="ECO:0000256" key="14">
    <source>
        <dbReference type="SAM" id="MobiDB-lite"/>
    </source>
</evidence>
<dbReference type="InterPro" id="IPR005311">
    <property type="entry name" value="PBP_dimer"/>
</dbReference>
<keyword evidence="9" id="KW-0133">Cell shape</keyword>
<feature type="domain" description="Penicillin-binding protein transpeptidase" evidence="16">
    <location>
        <begin position="269"/>
        <end position="603"/>
    </location>
</feature>
<dbReference type="GO" id="GO:0005886">
    <property type="term" value="C:plasma membrane"/>
    <property type="evidence" value="ECO:0007669"/>
    <property type="project" value="UniProtKB-SubCell"/>
</dbReference>
<comment type="subcellular location">
    <subcellularLocation>
        <location evidence="2">Cell membrane</location>
    </subcellularLocation>
    <subcellularLocation>
        <location evidence="1">Membrane</location>
        <topology evidence="1">Single-pass membrane protein</topology>
    </subcellularLocation>
</comment>
<dbReference type="Pfam" id="PF03717">
    <property type="entry name" value="PBP_dimer"/>
    <property type="match status" value="1"/>
</dbReference>
<keyword evidence="13" id="KW-0961">Cell wall biogenesis/degradation</keyword>
<dbReference type="InterPro" id="IPR017790">
    <property type="entry name" value="Penicillin-binding_protein_2"/>
</dbReference>
<keyword evidence="6" id="KW-0645">Protease</keyword>
<gene>
    <name evidence="18" type="primary">spoVD</name>
    <name evidence="18" type="ORF">THS5294_03250</name>
</gene>
<dbReference type="GO" id="GO:0071972">
    <property type="term" value="F:peptidoglycan L,D-transpeptidase activity"/>
    <property type="evidence" value="ECO:0007669"/>
    <property type="project" value="TreeGrafter"/>
</dbReference>
<evidence type="ECO:0000259" key="17">
    <source>
        <dbReference type="Pfam" id="PF03717"/>
    </source>
</evidence>
<evidence type="ECO:0000256" key="3">
    <source>
        <dbReference type="ARBA" id="ARBA00022475"/>
    </source>
</evidence>
<dbReference type="InterPro" id="IPR012338">
    <property type="entry name" value="Beta-lactam/transpept-like"/>
</dbReference>
<dbReference type="Gene3D" id="3.30.1390.30">
    <property type="entry name" value="Penicillin-binding protein 2a, domain 3"/>
    <property type="match status" value="1"/>
</dbReference>
<keyword evidence="7 15" id="KW-0812">Transmembrane</keyword>
<dbReference type="GO" id="GO:0008658">
    <property type="term" value="F:penicillin binding"/>
    <property type="evidence" value="ECO:0007669"/>
    <property type="project" value="InterPro"/>
</dbReference>
<name>A0A0P1F3P2_9RHOB</name>